<evidence type="ECO:0000313" key="6">
    <source>
        <dbReference type="EMBL" id="QUT06107.1"/>
    </source>
</evidence>
<evidence type="ECO:0000256" key="3">
    <source>
        <dbReference type="ARBA" id="ARBA00041148"/>
    </source>
</evidence>
<name>A0A975K7V9_9SPHN</name>
<dbReference type="NCBIfam" id="TIGR00741">
    <property type="entry name" value="yfiA"/>
    <property type="match status" value="1"/>
</dbReference>
<evidence type="ECO:0000256" key="1">
    <source>
        <dbReference type="ARBA" id="ARBA00022845"/>
    </source>
</evidence>
<dbReference type="PANTHER" id="PTHR33231:SF1">
    <property type="entry name" value="30S RIBOSOMAL PROTEIN"/>
    <property type="match status" value="1"/>
</dbReference>
<keyword evidence="4" id="KW-0963">Cytoplasm</keyword>
<dbReference type="Pfam" id="PF16321">
    <property type="entry name" value="Ribosom_S30AE_C"/>
    <property type="match status" value="1"/>
</dbReference>
<organism evidence="6 7">
    <name type="scientific">Sphingobium phenoxybenzoativorans</name>
    <dbReference type="NCBI Taxonomy" id="1592790"/>
    <lineage>
        <taxon>Bacteria</taxon>
        <taxon>Pseudomonadati</taxon>
        <taxon>Pseudomonadota</taxon>
        <taxon>Alphaproteobacteria</taxon>
        <taxon>Sphingomonadales</taxon>
        <taxon>Sphingomonadaceae</taxon>
        <taxon>Sphingobium</taxon>
    </lineage>
</organism>
<gene>
    <name evidence="6" type="primary">raiA</name>
    <name evidence="4" type="synonym">hpf</name>
    <name evidence="6" type="ORF">KFK14_01015</name>
</gene>
<comment type="function">
    <text evidence="4">Required for dimerization of active 70S ribosomes into 100S ribosomes in stationary phase; 100S ribosomes are translationally inactive and sometimes present during exponential growth.</text>
</comment>
<keyword evidence="1 4" id="KW-0810">Translation regulation</keyword>
<comment type="subunit">
    <text evidence="2">Associates exclusively with 100S ribosomes, which are dimers of 70S ribosomes.</text>
</comment>
<keyword evidence="7" id="KW-1185">Reference proteome</keyword>
<dbReference type="InterPro" id="IPR050574">
    <property type="entry name" value="HPF/YfiA_ribosome-assoc"/>
</dbReference>
<protein>
    <recommendedName>
        <fullName evidence="3 4">Ribosome hibernation promoting factor</fullName>
        <shortName evidence="4">HPF</shortName>
    </recommendedName>
</protein>
<evidence type="ECO:0000313" key="7">
    <source>
        <dbReference type="Proteomes" id="UP000681425"/>
    </source>
</evidence>
<sequence>MDIRVSGHQVETGNALKEHVWTRLEAVAEKYFARAISAQVTFRKAPHGAFHCDIVCHVMTGLILKGAGEAQEAHPAFDIAADRIEKQLRRYMRRLKDRHVQAAAAEAVRSDPVNGGLNGHALNGFDNAGYTVFAGYDDEEEPSDAPLIVAETRVDIPQASVSDAVMMLDLRNTNALLFVNAGTSAYNMVYRRHDGTIGWVEPTVAVAN</sequence>
<dbReference type="KEGG" id="spph:KFK14_01015"/>
<accession>A0A975K7V9</accession>
<feature type="domain" description="Sigma 54 modulation/S30EA ribosomal protein C-terminal" evidence="5">
    <location>
        <begin position="145"/>
        <end position="198"/>
    </location>
</feature>
<dbReference type="RefSeq" id="WP_070156063.1">
    <property type="nucleotide sequence ID" value="NZ_CP073910.1"/>
</dbReference>
<evidence type="ECO:0000256" key="2">
    <source>
        <dbReference type="ARBA" id="ARBA00038695"/>
    </source>
</evidence>
<dbReference type="PANTHER" id="PTHR33231">
    <property type="entry name" value="30S RIBOSOMAL PROTEIN"/>
    <property type="match status" value="1"/>
</dbReference>
<comment type="similarity">
    <text evidence="4">Belongs to the HPF/YfiA ribosome-associated protein family. Long HPF subfamily.</text>
</comment>
<dbReference type="InterPro" id="IPR036567">
    <property type="entry name" value="RHF-like"/>
</dbReference>
<dbReference type="SUPFAM" id="SSF69754">
    <property type="entry name" value="Ribosome binding protein Y (YfiA homologue)"/>
    <property type="match status" value="1"/>
</dbReference>
<dbReference type="InterPro" id="IPR032528">
    <property type="entry name" value="Ribosom_S30AE_C"/>
</dbReference>
<dbReference type="GO" id="GO:0045900">
    <property type="term" value="P:negative regulation of translational elongation"/>
    <property type="evidence" value="ECO:0007669"/>
    <property type="project" value="TreeGrafter"/>
</dbReference>
<dbReference type="Gene3D" id="3.30.160.100">
    <property type="entry name" value="Ribosome hibernation promotion factor-like"/>
    <property type="match status" value="1"/>
</dbReference>
<dbReference type="InterPro" id="IPR038416">
    <property type="entry name" value="Ribosom_S30AE_C_sf"/>
</dbReference>
<evidence type="ECO:0000256" key="4">
    <source>
        <dbReference type="HAMAP-Rule" id="MF_00839"/>
    </source>
</evidence>
<dbReference type="HAMAP" id="MF_00839">
    <property type="entry name" value="HPF"/>
    <property type="match status" value="1"/>
</dbReference>
<dbReference type="EMBL" id="CP073910">
    <property type="protein sequence ID" value="QUT06107.1"/>
    <property type="molecule type" value="Genomic_DNA"/>
</dbReference>
<reference evidence="6" key="1">
    <citation type="submission" date="2021-04" db="EMBL/GenBank/DDBJ databases">
        <title>Isolation of p-tert-butylphenol degrading bacteria Sphingobium phenoxybenzoativorans Tas13 from active sludge.</title>
        <authorList>
            <person name="Li Y."/>
        </authorList>
    </citation>
    <scope>NUCLEOTIDE SEQUENCE</scope>
    <source>
        <strain evidence="6">Tas13</strain>
    </source>
</reference>
<dbReference type="Gene3D" id="3.30.505.50">
    <property type="entry name" value="Sigma 54 modulation/S30EA ribosomal protein, C-terminal domain"/>
    <property type="match status" value="1"/>
</dbReference>
<dbReference type="GO" id="GO:0043024">
    <property type="term" value="F:ribosomal small subunit binding"/>
    <property type="evidence" value="ECO:0007669"/>
    <property type="project" value="TreeGrafter"/>
</dbReference>
<proteinExistence type="inferred from homology"/>
<dbReference type="OrthoDB" id="9794975at2"/>
<dbReference type="GO" id="GO:0022627">
    <property type="term" value="C:cytosolic small ribosomal subunit"/>
    <property type="evidence" value="ECO:0007669"/>
    <property type="project" value="TreeGrafter"/>
</dbReference>
<dbReference type="CDD" id="cd00552">
    <property type="entry name" value="RaiA"/>
    <property type="match status" value="1"/>
</dbReference>
<dbReference type="Proteomes" id="UP000681425">
    <property type="component" value="Chromosome"/>
</dbReference>
<evidence type="ECO:0000259" key="5">
    <source>
        <dbReference type="Pfam" id="PF16321"/>
    </source>
</evidence>
<comment type="subunit">
    <text evidence="4">Interacts with 100S ribosomes.</text>
</comment>
<dbReference type="AlphaFoldDB" id="A0A975K7V9"/>
<dbReference type="InterPro" id="IPR034694">
    <property type="entry name" value="HPF_long/plastid"/>
</dbReference>
<comment type="subcellular location">
    <subcellularLocation>
        <location evidence="4">Cytoplasm</location>
    </subcellularLocation>
</comment>
<dbReference type="InterPro" id="IPR003489">
    <property type="entry name" value="RHF/RaiA"/>
</dbReference>
<dbReference type="Pfam" id="PF02482">
    <property type="entry name" value="Ribosomal_S30AE"/>
    <property type="match status" value="1"/>
</dbReference>